<protein>
    <recommendedName>
        <fullName evidence="6">NR LBD domain-containing protein</fullName>
    </recommendedName>
</protein>
<keyword evidence="5" id="KW-1185">Reference proteome</keyword>
<dbReference type="Proteomes" id="UP000015104">
    <property type="component" value="Unassembled WGS sequence"/>
</dbReference>
<evidence type="ECO:0000256" key="3">
    <source>
        <dbReference type="ARBA" id="ARBA00023170"/>
    </source>
</evidence>
<proteinExistence type="predicted"/>
<keyword evidence="1" id="KW-0805">Transcription regulation</keyword>
<reference evidence="5" key="1">
    <citation type="submission" date="2011-08" db="EMBL/GenBank/DDBJ databases">
        <authorList>
            <person name="Rombauts S."/>
        </authorList>
    </citation>
    <scope>NUCLEOTIDE SEQUENCE</scope>
    <source>
        <strain evidence="5">London</strain>
    </source>
</reference>
<dbReference type="AlphaFoldDB" id="T1K0F0"/>
<evidence type="ECO:0000313" key="4">
    <source>
        <dbReference type="EnsemblMetazoa" id="tetur03g07550.1"/>
    </source>
</evidence>
<organism evidence="4 5">
    <name type="scientific">Tetranychus urticae</name>
    <name type="common">Two-spotted spider mite</name>
    <dbReference type="NCBI Taxonomy" id="32264"/>
    <lineage>
        <taxon>Eukaryota</taxon>
        <taxon>Metazoa</taxon>
        <taxon>Ecdysozoa</taxon>
        <taxon>Arthropoda</taxon>
        <taxon>Chelicerata</taxon>
        <taxon>Arachnida</taxon>
        <taxon>Acari</taxon>
        <taxon>Acariformes</taxon>
        <taxon>Trombidiformes</taxon>
        <taxon>Prostigmata</taxon>
        <taxon>Eleutherengona</taxon>
        <taxon>Raphignathae</taxon>
        <taxon>Tetranychoidea</taxon>
        <taxon>Tetranychidae</taxon>
        <taxon>Tetranychus</taxon>
    </lineage>
</organism>
<reference evidence="4" key="2">
    <citation type="submission" date="2015-06" db="UniProtKB">
        <authorList>
            <consortium name="EnsemblMetazoa"/>
        </authorList>
    </citation>
    <scope>IDENTIFICATION</scope>
</reference>
<accession>T1K0F0</accession>
<dbReference type="STRING" id="32264.T1K0F0"/>
<dbReference type="SUPFAM" id="SSF48508">
    <property type="entry name" value="Nuclear receptor ligand-binding domain"/>
    <property type="match status" value="1"/>
</dbReference>
<sequence length="382" mass="42958">MDDAWDYFAQQSAPPTETNTLLEESVEEMTSLPPFTSLSSSDLESILNSLLPGDETPQNHMDYGTGCTVNANNDCDIISSFNSIDQIEPFQEYNNQICLNNNTQNCENSNFTSSSSYDALDRFWFDSTDTSDASLQIETIFYSTHNSNYLMEPSDNSQRVQTWPSLLLRSGTHQKSIILPTIDPGFKPALSLCTDTSLVDEPWKPSVAKKILAAYYTPLSLKSELLATKAALNEFQSLAMQEAVMAFHDIAFHNNITIKQGRSNFPDVGPKTIVKACRRVKGFRRLLDDDKVTLLSSGLLDVMVLRSVLLYDHLTDSWSCSGSRFARNDVFQDLSLLIGLTRVIETFPDRWRKDLTVACLIYLIIIFNPDLPYLQFSGSIRL</sequence>
<evidence type="ECO:0000256" key="1">
    <source>
        <dbReference type="ARBA" id="ARBA00023015"/>
    </source>
</evidence>
<keyword evidence="2" id="KW-0804">Transcription</keyword>
<evidence type="ECO:0000256" key="2">
    <source>
        <dbReference type="ARBA" id="ARBA00023163"/>
    </source>
</evidence>
<dbReference type="EnsemblMetazoa" id="tetur03g07550.1">
    <property type="protein sequence ID" value="tetur03g07550.1"/>
    <property type="gene ID" value="tetur03g07550"/>
</dbReference>
<keyword evidence="3" id="KW-0675">Receptor</keyword>
<dbReference type="HOGENOM" id="CLU_1279115_0_0_1"/>
<evidence type="ECO:0008006" key="6">
    <source>
        <dbReference type="Google" id="ProtNLM"/>
    </source>
</evidence>
<name>T1K0F0_TETUR</name>
<dbReference type="EMBL" id="CAEY01001140">
    <property type="status" value="NOT_ANNOTATED_CDS"/>
    <property type="molecule type" value="Genomic_DNA"/>
</dbReference>
<dbReference type="InterPro" id="IPR035500">
    <property type="entry name" value="NHR-like_dom_sf"/>
</dbReference>
<evidence type="ECO:0000313" key="5">
    <source>
        <dbReference type="Proteomes" id="UP000015104"/>
    </source>
</evidence>
<dbReference type="Gene3D" id="1.10.565.10">
    <property type="entry name" value="Retinoid X Receptor"/>
    <property type="match status" value="1"/>
</dbReference>